<dbReference type="EMBL" id="BAAAHE010000014">
    <property type="protein sequence ID" value="GAA0617463.1"/>
    <property type="molecule type" value="Genomic_DNA"/>
</dbReference>
<dbReference type="RefSeq" id="WP_344604125.1">
    <property type="nucleotide sequence ID" value="NZ_BAAAHE010000014.1"/>
</dbReference>
<sequence>MGQVLRLVGSPDPVEVLDAEERRAALVLIYACAQQRRRGALARHRRQPCDPWAFLDPEEPDARALAQAWVRGWEDHEAVLTAVGRGACAAEAGQSPEACPYPADSDDEDESFLVKHWLYGWRARGGRCGGEPRIAPVIPLPREKRVTPLTAQ</sequence>
<organism evidence="1 2">
    <name type="scientific">Sporichthya brevicatena</name>
    <dbReference type="NCBI Taxonomy" id="171442"/>
    <lineage>
        <taxon>Bacteria</taxon>
        <taxon>Bacillati</taxon>
        <taxon>Actinomycetota</taxon>
        <taxon>Actinomycetes</taxon>
        <taxon>Sporichthyales</taxon>
        <taxon>Sporichthyaceae</taxon>
        <taxon>Sporichthya</taxon>
    </lineage>
</organism>
<proteinExistence type="predicted"/>
<protein>
    <submittedName>
        <fullName evidence="1">Uncharacterized protein</fullName>
    </submittedName>
</protein>
<keyword evidence="2" id="KW-1185">Reference proteome</keyword>
<gene>
    <name evidence="1" type="ORF">GCM10009547_19630</name>
</gene>
<name>A0ABN1GRM3_9ACTN</name>
<evidence type="ECO:0000313" key="1">
    <source>
        <dbReference type="EMBL" id="GAA0617463.1"/>
    </source>
</evidence>
<reference evidence="1 2" key="1">
    <citation type="journal article" date="2019" name="Int. J. Syst. Evol. Microbiol.">
        <title>The Global Catalogue of Microorganisms (GCM) 10K type strain sequencing project: providing services to taxonomists for standard genome sequencing and annotation.</title>
        <authorList>
            <consortium name="The Broad Institute Genomics Platform"/>
            <consortium name="The Broad Institute Genome Sequencing Center for Infectious Disease"/>
            <person name="Wu L."/>
            <person name="Ma J."/>
        </authorList>
    </citation>
    <scope>NUCLEOTIDE SEQUENCE [LARGE SCALE GENOMIC DNA]</scope>
    <source>
        <strain evidence="1 2">JCM 10671</strain>
    </source>
</reference>
<accession>A0ABN1GRM3</accession>
<dbReference type="NCBIfam" id="NF041886">
    <property type="entry name" value="Rmf_CrpP_fam"/>
    <property type="match status" value="1"/>
</dbReference>
<dbReference type="Proteomes" id="UP001500957">
    <property type="component" value="Unassembled WGS sequence"/>
</dbReference>
<evidence type="ECO:0000313" key="2">
    <source>
        <dbReference type="Proteomes" id="UP001500957"/>
    </source>
</evidence>
<comment type="caution">
    <text evidence="1">The sequence shown here is derived from an EMBL/GenBank/DDBJ whole genome shotgun (WGS) entry which is preliminary data.</text>
</comment>